<keyword evidence="1" id="KW-0732">Signal</keyword>
<dbReference type="InterPro" id="IPR050490">
    <property type="entry name" value="Bact_solute-bd_prot1"/>
</dbReference>
<dbReference type="PROSITE" id="PS51257">
    <property type="entry name" value="PROKAR_LIPOPROTEIN"/>
    <property type="match status" value="1"/>
</dbReference>
<organism evidence="2 3">
    <name type="scientific">Cellulomonas hominis</name>
    <dbReference type="NCBI Taxonomy" id="156981"/>
    <lineage>
        <taxon>Bacteria</taxon>
        <taxon>Bacillati</taxon>
        <taxon>Actinomycetota</taxon>
        <taxon>Actinomycetes</taxon>
        <taxon>Micrococcales</taxon>
        <taxon>Cellulomonadaceae</taxon>
        <taxon>Cellulomonas</taxon>
    </lineage>
</organism>
<dbReference type="AlphaFoldDB" id="A0A7Z8NR12"/>
<name>A0A7Z8NR12_9CELL</name>
<evidence type="ECO:0000313" key="2">
    <source>
        <dbReference type="EMBL" id="TKR24018.1"/>
    </source>
</evidence>
<reference evidence="2 3" key="1">
    <citation type="submission" date="2019-05" db="EMBL/GenBank/DDBJ databases">
        <title>Genome sequence of Cellulomonas hominis strain CS1.</title>
        <authorList>
            <person name="Belmont J."/>
            <person name="Maclea K.S."/>
        </authorList>
    </citation>
    <scope>NUCLEOTIDE SEQUENCE [LARGE SCALE GENOMIC DNA]</scope>
    <source>
        <strain evidence="2 3">CS1</strain>
    </source>
</reference>
<feature type="chain" id="PRO_5039040324" evidence="1">
    <location>
        <begin position="29"/>
        <end position="445"/>
    </location>
</feature>
<dbReference type="PANTHER" id="PTHR43649:SF12">
    <property type="entry name" value="DIACETYLCHITOBIOSE BINDING PROTEIN DASA"/>
    <property type="match status" value="1"/>
</dbReference>
<evidence type="ECO:0000313" key="3">
    <source>
        <dbReference type="Proteomes" id="UP000308121"/>
    </source>
</evidence>
<gene>
    <name evidence="2" type="ORF">FA014_08190</name>
</gene>
<dbReference type="SUPFAM" id="SSF53850">
    <property type="entry name" value="Periplasmic binding protein-like II"/>
    <property type="match status" value="1"/>
</dbReference>
<dbReference type="RefSeq" id="WP_154729202.1">
    <property type="nucleotide sequence ID" value="NZ_SZYE01000048.1"/>
</dbReference>
<proteinExistence type="predicted"/>
<feature type="signal peptide" evidence="1">
    <location>
        <begin position="1"/>
        <end position="28"/>
    </location>
</feature>
<protein>
    <submittedName>
        <fullName evidence="2">Extracellular solute-binding protein</fullName>
    </submittedName>
</protein>
<dbReference type="Pfam" id="PF13416">
    <property type="entry name" value="SBP_bac_8"/>
    <property type="match status" value="1"/>
</dbReference>
<dbReference type="OrthoDB" id="358201at2"/>
<dbReference type="EMBL" id="SZYE01000048">
    <property type="protein sequence ID" value="TKR24018.1"/>
    <property type="molecule type" value="Genomic_DNA"/>
</dbReference>
<dbReference type="PANTHER" id="PTHR43649">
    <property type="entry name" value="ARABINOSE-BINDING PROTEIN-RELATED"/>
    <property type="match status" value="1"/>
</dbReference>
<dbReference type="Gene3D" id="3.40.190.10">
    <property type="entry name" value="Periplasmic binding protein-like II"/>
    <property type="match status" value="2"/>
</dbReference>
<dbReference type="Proteomes" id="UP000308121">
    <property type="component" value="Unassembled WGS sequence"/>
</dbReference>
<evidence type="ECO:0000256" key="1">
    <source>
        <dbReference type="SAM" id="SignalP"/>
    </source>
</evidence>
<dbReference type="InterPro" id="IPR006059">
    <property type="entry name" value="SBP"/>
</dbReference>
<sequence length="445" mass="46799">MRATRSARTLAVAAAAGAALLLTSCAGGDLGSSSGSEGGDDAATTWNDATADLSGVTITFGGGTAGGPLDGAIEAFQEETGATIKRVTYPDPYEQNLQTRVATGDIPDLASWQPTTSMLTALQAPANLLPLDDAPWLDAMDPAVRDIAGFVDDTRYAAIVSSPSVMGVYYNKAVFAQHGITDLPQSWDEMLDVARTIQAGGGTAFVEAGGAQWPTQWAVQMQLAEAAQDGLWDEVNAGETAFTDSPIIDAITTYQGMVDEGLYNDDLRTATFEDQSAHLFAGDGAMALQVNALLEQLLTQYDAAQIDDTLGWFPVSRDGTVATTIPDNKNGVVAFRTGDAEREAAAKQFLTFLMTDYYPTYIEDGGLVSIETDVPNPDTVPQLAQDIAASLGDSVGSMQSLAIANPDLYINLASLLYGEMTPEQVADATQQQFAQLAQAQGAEGF</sequence>
<accession>A0A7Z8NR12</accession>
<comment type="caution">
    <text evidence="2">The sequence shown here is derived from an EMBL/GenBank/DDBJ whole genome shotgun (WGS) entry which is preliminary data.</text>
</comment>